<reference evidence="1 2" key="1">
    <citation type="submission" date="2020-11" db="EMBL/GenBank/DDBJ databases">
        <authorList>
            <person name="Wallbank WR R."/>
            <person name="Pardo Diaz C."/>
            <person name="Kozak K."/>
            <person name="Martin S."/>
            <person name="Jiggins C."/>
            <person name="Moest M."/>
            <person name="Warren A I."/>
            <person name="Generalovic N T."/>
            <person name="Byers J.R.P. K."/>
            <person name="Montejo-Kovacevich G."/>
            <person name="Yen C E."/>
        </authorList>
    </citation>
    <scope>NUCLEOTIDE SEQUENCE [LARGE SCALE GENOMIC DNA]</scope>
</reference>
<accession>A0A7R8UND7</accession>
<evidence type="ECO:0000313" key="1">
    <source>
        <dbReference type="EMBL" id="CAD7083905.1"/>
    </source>
</evidence>
<name>A0A7R8UND7_HERIL</name>
<evidence type="ECO:0000313" key="2">
    <source>
        <dbReference type="Proteomes" id="UP000594454"/>
    </source>
</evidence>
<dbReference type="InParanoid" id="A0A7R8UND7"/>
<dbReference type="AlphaFoldDB" id="A0A7R8UND7"/>
<sequence>GGASYLSPKDLRTMIIRSMESMFTISSEAYFPALCKNQTTQQ</sequence>
<keyword evidence="2" id="KW-1185">Reference proteome</keyword>
<dbReference type="EMBL" id="LR899011">
    <property type="protein sequence ID" value="CAD7083905.1"/>
    <property type="molecule type" value="Genomic_DNA"/>
</dbReference>
<feature type="non-terminal residue" evidence="1">
    <location>
        <position position="1"/>
    </location>
</feature>
<gene>
    <name evidence="1" type="ORF">HERILL_LOCUS6829</name>
</gene>
<protein>
    <submittedName>
        <fullName evidence="1">Uncharacterized protein</fullName>
    </submittedName>
</protein>
<proteinExistence type="predicted"/>
<organism evidence="1 2">
    <name type="scientific">Hermetia illucens</name>
    <name type="common">Black soldier fly</name>
    <dbReference type="NCBI Taxonomy" id="343691"/>
    <lineage>
        <taxon>Eukaryota</taxon>
        <taxon>Metazoa</taxon>
        <taxon>Ecdysozoa</taxon>
        <taxon>Arthropoda</taxon>
        <taxon>Hexapoda</taxon>
        <taxon>Insecta</taxon>
        <taxon>Pterygota</taxon>
        <taxon>Neoptera</taxon>
        <taxon>Endopterygota</taxon>
        <taxon>Diptera</taxon>
        <taxon>Brachycera</taxon>
        <taxon>Stratiomyomorpha</taxon>
        <taxon>Stratiomyidae</taxon>
        <taxon>Hermetiinae</taxon>
        <taxon>Hermetia</taxon>
    </lineage>
</organism>
<dbReference type="Proteomes" id="UP000594454">
    <property type="component" value="Chromosome 3"/>
</dbReference>